<dbReference type="EMBL" id="CP051180">
    <property type="protein sequence ID" value="QIZ75798.1"/>
    <property type="molecule type" value="Genomic_DNA"/>
</dbReference>
<dbReference type="InterPro" id="IPR027385">
    <property type="entry name" value="Beta-barrel_OMP"/>
</dbReference>
<dbReference type="AlphaFoldDB" id="A0A6H1UAE1"/>
<protein>
    <recommendedName>
        <fullName evidence="2">Outer membrane protein beta-barrel domain-containing protein</fullName>
    </recommendedName>
</protein>
<dbReference type="KEGG" id="fes:HER31_02115"/>
<keyword evidence="4" id="KW-1185">Reference proteome</keyword>
<organism evidence="3 4">
    <name type="scientific">Ferrimonas lipolytica</name>
    <dbReference type="NCBI Taxonomy" id="2724191"/>
    <lineage>
        <taxon>Bacteria</taxon>
        <taxon>Pseudomonadati</taxon>
        <taxon>Pseudomonadota</taxon>
        <taxon>Gammaproteobacteria</taxon>
        <taxon>Alteromonadales</taxon>
        <taxon>Ferrimonadaceae</taxon>
        <taxon>Ferrimonas</taxon>
    </lineage>
</organism>
<evidence type="ECO:0000256" key="1">
    <source>
        <dbReference type="ARBA" id="ARBA00022729"/>
    </source>
</evidence>
<proteinExistence type="predicted"/>
<feature type="domain" description="Outer membrane protein beta-barrel" evidence="2">
    <location>
        <begin position="126"/>
        <end position="253"/>
    </location>
</feature>
<name>A0A6H1UAE1_9GAMM</name>
<evidence type="ECO:0000259" key="2">
    <source>
        <dbReference type="Pfam" id="PF13505"/>
    </source>
</evidence>
<gene>
    <name evidence="3" type="ORF">HER31_02115</name>
</gene>
<dbReference type="RefSeq" id="WP_168659059.1">
    <property type="nucleotide sequence ID" value="NZ_CP051180.1"/>
</dbReference>
<sequence length="253" mass="28576">MKYNKVVSLVLAVMAVGQAQSETLKVDNNISIGYRFEVGDDSDKSNLFDRSLIQIQHRSFYDWGEVMAKYRIENLGHTEDTTPNGAEAWTNNKFFGQLYYNLGSKNTQLWFDVFTNSNDYIWETDVVLGVAQKIKLGKLNAKVAAGIEYAQGHNSVTGKREEAMNGVATRISLGYPISPSIVLFSLYDARWGRELDIQSLYGRDSEDGFLAVAGLQYRFADNLDATISYQHEHDWGGYNENGNNVDITFGYHF</sequence>
<dbReference type="SUPFAM" id="SSF56925">
    <property type="entry name" value="OMPA-like"/>
    <property type="match status" value="1"/>
</dbReference>
<keyword evidence="1" id="KW-0732">Signal</keyword>
<dbReference type="InterPro" id="IPR011250">
    <property type="entry name" value="OMP/PagP_B-barrel"/>
</dbReference>
<evidence type="ECO:0000313" key="4">
    <source>
        <dbReference type="Proteomes" id="UP000501602"/>
    </source>
</evidence>
<dbReference type="Proteomes" id="UP000501602">
    <property type="component" value="Chromosome"/>
</dbReference>
<reference evidence="3 4" key="1">
    <citation type="submission" date="2020-04" db="EMBL/GenBank/DDBJ databases">
        <title>Ferrimonas sp. S7 isolated from sea water.</title>
        <authorList>
            <person name="Bae S.S."/>
            <person name="Baek K."/>
        </authorList>
    </citation>
    <scope>NUCLEOTIDE SEQUENCE [LARGE SCALE GENOMIC DNA]</scope>
    <source>
        <strain evidence="3 4">S7</strain>
    </source>
</reference>
<accession>A0A6H1UAE1</accession>
<dbReference type="Pfam" id="PF13505">
    <property type="entry name" value="OMP_b-brl"/>
    <property type="match status" value="1"/>
</dbReference>
<evidence type="ECO:0000313" key="3">
    <source>
        <dbReference type="EMBL" id="QIZ75798.1"/>
    </source>
</evidence>